<dbReference type="CDD" id="cd01563">
    <property type="entry name" value="Thr-synth_1"/>
    <property type="match status" value="1"/>
</dbReference>
<dbReference type="SUPFAM" id="SSF53686">
    <property type="entry name" value="Tryptophan synthase beta subunit-like PLP-dependent enzymes"/>
    <property type="match status" value="1"/>
</dbReference>
<evidence type="ECO:0000256" key="15">
    <source>
        <dbReference type="PIRSR" id="PIRSR038945-2"/>
    </source>
</evidence>
<evidence type="ECO:0000313" key="18">
    <source>
        <dbReference type="Proteomes" id="UP000008957"/>
    </source>
</evidence>
<dbReference type="GO" id="GO:0006567">
    <property type="term" value="P:L-threonine catabolic process"/>
    <property type="evidence" value="ECO:0007669"/>
    <property type="project" value="TreeGrafter"/>
</dbReference>
<comment type="catalytic activity">
    <reaction evidence="11 13">
        <text>O-phospho-L-homoserine + H2O = L-threonine + phosphate</text>
        <dbReference type="Rhea" id="RHEA:10840"/>
        <dbReference type="ChEBI" id="CHEBI:15377"/>
        <dbReference type="ChEBI" id="CHEBI:43474"/>
        <dbReference type="ChEBI" id="CHEBI:57590"/>
        <dbReference type="ChEBI" id="CHEBI:57926"/>
        <dbReference type="EC" id="4.2.3.1"/>
    </reaction>
</comment>
<dbReference type="GO" id="GO:0006565">
    <property type="term" value="P:L-serine catabolic process"/>
    <property type="evidence" value="ECO:0007669"/>
    <property type="project" value="TreeGrafter"/>
</dbReference>
<evidence type="ECO:0000256" key="7">
    <source>
        <dbReference type="ARBA" id="ARBA00022605"/>
    </source>
</evidence>
<sequence length="349" mass="36346">MGVLKRYGELLPITPSTPQVNLEEGSTPLIPLPRIGDRLGVKLYGKFEGCNPSGSFKDRGMVLAVAKALEEGRRALICASTGNTSASAAAYAASVGIPCYVLLPAGKVAMGKLAQALMYGATVIAVRGNFDRALELARRGAEESGCAMVNSVNPYRLIGQRSGAWEVCEALGGRAPDWHAIPVGNAGNISAYWAGYSEYHKLGKIPRLPRMMGFQAEGAAPLVTGKPCPEPETVATAIRIGNPVSAHLARAAVQESGGEFNAVSDEEILSAQRLLASEGGVFAEPASCAPLAGLVKLKGQGRLPEGITVTMVLTGNGLKDPDTAMGQVGRPIEIGDSPEELLKVLAGRS</sequence>
<dbReference type="Gene3D" id="3.40.50.1100">
    <property type="match status" value="2"/>
</dbReference>
<dbReference type="RefSeq" id="WP_015556661.1">
    <property type="nucleotide sequence ID" value="NC_021038.1"/>
</dbReference>
<evidence type="ECO:0000256" key="8">
    <source>
        <dbReference type="ARBA" id="ARBA00022697"/>
    </source>
</evidence>
<dbReference type="InterPro" id="IPR001926">
    <property type="entry name" value="TrpB-like_PALP"/>
</dbReference>
<evidence type="ECO:0000313" key="17">
    <source>
        <dbReference type="EMBL" id="CBL28514.1"/>
    </source>
</evidence>
<dbReference type="InterPro" id="IPR004450">
    <property type="entry name" value="Thr_synthase-like"/>
</dbReference>
<dbReference type="PROSITE" id="PS00165">
    <property type="entry name" value="DEHYDRATASE_SER_THR"/>
    <property type="match status" value="1"/>
</dbReference>
<evidence type="ECO:0000256" key="3">
    <source>
        <dbReference type="ARBA" id="ARBA00004979"/>
    </source>
</evidence>
<gene>
    <name evidence="17" type="ORF">SY1_14860</name>
</gene>
<evidence type="ECO:0000256" key="9">
    <source>
        <dbReference type="ARBA" id="ARBA00022898"/>
    </source>
</evidence>
<keyword evidence="9 13" id="KW-0663">Pyridoxal phosphate</keyword>
<dbReference type="PANTHER" id="PTHR48078">
    <property type="entry name" value="THREONINE DEHYDRATASE, MITOCHONDRIAL-RELATED"/>
    <property type="match status" value="1"/>
</dbReference>
<dbReference type="KEGG" id="sbr:SY1_14860"/>
<proteinExistence type="inferred from homology"/>
<evidence type="ECO:0000259" key="16">
    <source>
        <dbReference type="Pfam" id="PF00291"/>
    </source>
</evidence>
<keyword evidence="10 13" id="KW-0456">Lyase</keyword>
<feature type="binding site" evidence="14">
    <location>
        <position position="314"/>
    </location>
    <ligand>
        <name>pyridoxal 5'-phosphate</name>
        <dbReference type="ChEBI" id="CHEBI:597326"/>
    </ligand>
</feature>
<dbReference type="EC" id="4.2.3.1" evidence="5 12"/>
<comment type="similarity">
    <text evidence="4 13">Belongs to the threonine synthase family.</text>
</comment>
<dbReference type="InterPro" id="IPR000634">
    <property type="entry name" value="Ser/Thr_deHydtase_PyrdxlP-BS"/>
</dbReference>
<dbReference type="FunFam" id="3.40.50.1100:FF:000013">
    <property type="entry name" value="Threonine synthase"/>
    <property type="match status" value="1"/>
</dbReference>
<dbReference type="InterPro" id="IPR026260">
    <property type="entry name" value="Thr_Synthase_bac/arc"/>
</dbReference>
<protein>
    <recommendedName>
        <fullName evidence="6 12">Threonine synthase</fullName>
        <ecNumber evidence="5 12">4.2.3.1</ecNumber>
    </recommendedName>
</protein>
<dbReference type="PANTHER" id="PTHR48078:SF6">
    <property type="entry name" value="L-THREONINE DEHYDRATASE CATABOLIC TDCB"/>
    <property type="match status" value="1"/>
</dbReference>
<dbReference type="GO" id="GO:0003941">
    <property type="term" value="F:L-serine ammonia-lyase activity"/>
    <property type="evidence" value="ECO:0007669"/>
    <property type="project" value="TreeGrafter"/>
</dbReference>
<keyword evidence="8 13" id="KW-0791">Threonine biosynthesis</keyword>
<evidence type="ECO:0000256" key="5">
    <source>
        <dbReference type="ARBA" id="ARBA00013028"/>
    </source>
</evidence>
<dbReference type="GO" id="GO:0004795">
    <property type="term" value="F:threonine synthase activity"/>
    <property type="evidence" value="ECO:0007669"/>
    <property type="project" value="UniProtKB-UniRule"/>
</dbReference>
<evidence type="ECO:0000256" key="13">
    <source>
        <dbReference type="PIRNR" id="PIRNR038945"/>
    </source>
</evidence>
<feature type="binding site" evidence="14">
    <location>
        <begin position="184"/>
        <end position="188"/>
    </location>
    <ligand>
        <name>pyridoxal 5'-phosphate</name>
        <dbReference type="ChEBI" id="CHEBI:597326"/>
    </ligand>
</feature>
<evidence type="ECO:0000256" key="12">
    <source>
        <dbReference type="NCBIfam" id="TIGR00260"/>
    </source>
</evidence>
<evidence type="ECO:0000256" key="1">
    <source>
        <dbReference type="ARBA" id="ARBA00001933"/>
    </source>
</evidence>
<dbReference type="Pfam" id="PF00291">
    <property type="entry name" value="PALP"/>
    <property type="match status" value="1"/>
</dbReference>
<evidence type="ECO:0000256" key="11">
    <source>
        <dbReference type="ARBA" id="ARBA00049144"/>
    </source>
</evidence>
<keyword evidence="18" id="KW-1185">Reference proteome</keyword>
<dbReference type="AlphaFoldDB" id="A0AB94IXV3"/>
<evidence type="ECO:0000256" key="10">
    <source>
        <dbReference type="ARBA" id="ARBA00023239"/>
    </source>
</evidence>
<dbReference type="GO" id="GO:0009097">
    <property type="term" value="P:isoleucine biosynthetic process"/>
    <property type="evidence" value="ECO:0007669"/>
    <property type="project" value="TreeGrafter"/>
</dbReference>
<dbReference type="Proteomes" id="UP000008957">
    <property type="component" value="Chromosome"/>
</dbReference>
<dbReference type="InterPro" id="IPR036052">
    <property type="entry name" value="TrpB-like_PALP_sf"/>
</dbReference>
<reference evidence="18" key="1">
    <citation type="submission" date="2010-03" db="EMBL/GenBank/DDBJ databases">
        <title>The genome sequence of Synergistetes sp. SGP1.</title>
        <authorList>
            <consortium name="metaHIT consortium -- http://www.metahit.eu/"/>
            <person name="Pajon A."/>
            <person name="Turner K."/>
            <person name="Parkhill J."/>
            <person name="Wade W."/>
            <person name="Vartoukian S."/>
        </authorList>
    </citation>
    <scope>NUCLEOTIDE SEQUENCE [LARGE SCALE GENOMIC DNA]</scope>
    <source>
        <strain evidence="18">SGP1</strain>
    </source>
</reference>
<dbReference type="EMBL" id="FP929056">
    <property type="protein sequence ID" value="CBL28514.1"/>
    <property type="molecule type" value="Genomic_DNA"/>
</dbReference>
<keyword evidence="7 13" id="KW-0028">Amino-acid biosynthesis</keyword>
<feature type="domain" description="Tryptophan synthase beta chain-like PALP" evidence="16">
    <location>
        <begin position="21"/>
        <end position="315"/>
    </location>
</feature>
<evidence type="ECO:0000256" key="2">
    <source>
        <dbReference type="ARBA" id="ARBA00003648"/>
    </source>
</evidence>
<feature type="modified residue" description="N6-(pyridoxal phosphate)lysine" evidence="15">
    <location>
        <position position="57"/>
    </location>
</feature>
<organism evidence="17 18">
    <name type="scientific">Fretibacterium fastidiosum</name>
    <dbReference type="NCBI Taxonomy" id="651822"/>
    <lineage>
        <taxon>Bacteria</taxon>
        <taxon>Thermotogati</taxon>
        <taxon>Synergistota</taxon>
        <taxon>Synergistia</taxon>
        <taxon>Synergistales</taxon>
        <taxon>Aminobacteriaceae</taxon>
        <taxon>Fretibacterium</taxon>
    </lineage>
</organism>
<dbReference type="InterPro" id="IPR050147">
    <property type="entry name" value="Ser/Thr_Dehydratase"/>
</dbReference>
<feature type="binding site" evidence="14">
    <location>
        <position position="83"/>
    </location>
    <ligand>
        <name>pyridoxal 5'-phosphate</name>
        <dbReference type="ChEBI" id="CHEBI:597326"/>
    </ligand>
</feature>
<evidence type="ECO:0000256" key="14">
    <source>
        <dbReference type="PIRSR" id="PIRSR038945-1"/>
    </source>
</evidence>
<evidence type="ECO:0000256" key="6">
    <source>
        <dbReference type="ARBA" id="ARBA00018679"/>
    </source>
</evidence>
<comment type="cofactor">
    <cofactor evidence="1 13 14">
        <name>pyridoxal 5'-phosphate</name>
        <dbReference type="ChEBI" id="CHEBI:597326"/>
    </cofactor>
</comment>
<dbReference type="PIRSF" id="PIRSF038945">
    <property type="entry name" value="Thr_synthase"/>
    <property type="match status" value="1"/>
</dbReference>
<dbReference type="GO" id="GO:0009088">
    <property type="term" value="P:threonine biosynthetic process"/>
    <property type="evidence" value="ECO:0007669"/>
    <property type="project" value="UniProtKB-UniRule"/>
</dbReference>
<comment type="function">
    <text evidence="2 13">Catalyzes the gamma-elimination of phosphate from L-phosphohomoserine and the beta-addition of water to produce L-threonine.</text>
</comment>
<evidence type="ECO:0000256" key="4">
    <source>
        <dbReference type="ARBA" id="ARBA00005517"/>
    </source>
</evidence>
<accession>A0AB94IXV3</accession>
<dbReference type="GO" id="GO:0004794">
    <property type="term" value="F:threonine deaminase activity"/>
    <property type="evidence" value="ECO:0007669"/>
    <property type="project" value="TreeGrafter"/>
</dbReference>
<comment type="pathway">
    <text evidence="3 13">Amino-acid biosynthesis; L-threonine biosynthesis; L-threonine from L-aspartate: step 5/5.</text>
</comment>
<dbReference type="GO" id="GO:0030170">
    <property type="term" value="F:pyridoxal phosphate binding"/>
    <property type="evidence" value="ECO:0007669"/>
    <property type="project" value="InterPro"/>
</dbReference>
<dbReference type="FunFam" id="3.40.50.1100:FF:000014">
    <property type="entry name" value="Threonine synthase"/>
    <property type="match status" value="1"/>
</dbReference>
<reference evidence="17 18" key="2">
    <citation type="submission" date="2010-03" db="EMBL/GenBank/DDBJ databases">
        <authorList>
            <person name="Pajon A."/>
        </authorList>
    </citation>
    <scope>NUCLEOTIDE SEQUENCE [LARGE SCALE GENOMIC DNA]</scope>
    <source>
        <strain evidence="17 18">SGP1</strain>
    </source>
</reference>
<name>A0AB94IXV3_9BACT</name>
<dbReference type="NCBIfam" id="TIGR00260">
    <property type="entry name" value="thrC"/>
    <property type="match status" value="1"/>
</dbReference>